<name>A0A8S1X4R3_PAROT</name>
<dbReference type="InterPro" id="IPR023538">
    <property type="entry name" value="RNP1"/>
</dbReference>
<evidence type="ECO:0000313" key="3">
    <source>
        <dbReference type="Proteomes" id="UP000683925"/>
    </source>
</evidence>
<gene>
    <name evidence="2" type="ORF">POCTA_138.1.T1130135</name>
</gene>
<dbReference type="PANTHER" id="PTHR13348:SF0">
    <property type="entry name" value="RIBONUCLEASE P PROTEIN SUBUNIT P29"/>
    <property type="match status" value="1"/>
</dbReference>
<dbReference type="PANTHER" id="PTHR13348">
    <property type="entry name" value="RIBONUCLEASE P SUBUNIT P29"/>
    <property type="match status" value="1"/>
</dbReference>
<evidence type="ECO:0000256" key="1">
    <source>
        <dbReference type="SAM" id="MobiDB-lite"/>
    </source>
</evidence>
<dbReference type="SMART" id="SM00538">
    <property type="entry name" value="POP4"/>
    <property type="match status" value="1"/>
</dbReference>
<evidence type="ECO:0000313" key="2">
    <source>
        <dbReference type="EMBL" id="CAD8197094.1"/>
    </source>
</evidence>
<sequence length="278" mass="32626">MDLDEIFGKIEKQDKKQKEKQPQKADKPPQKVDKQQKSIQNREQHQLKLKLNHEINRLELVKLTAENIYQQSINIETANQFQNEMVDLEMAQMIGDADLYGDKIKHKGFLIGKFEKPFQLRNNADGEQQQPLKNGLNRQLKIFKRDLGNLTYAAVSKLNSLWKLYIEDLLSKEQQTDSKFQRLLRADFHGALIQIVYSKCKSYEGQEGIVVREKKKSFIIIKENDQLSVIEKENTIFLLPVGNKTYRLHGCHLIIKPSERIRKDIKYHPANIFCYQQM</sequence>
<dbReference type="GO" id="GO:0001682">
    <property type="term" value="P:tRNA 5'-leader removal"/>
    <property type="evidence" value="ECO:0007669"/>
    <property type="project" value="InterPro"/>
</dbReference>
<dbReference type="OrthoDB" id="124041at2759"/>
<dbReference type="Proteomes" id="UP000683925">
    <property type="component" value="Unassembled WGS sequence"/>
</dbReference>
<dbReference type="GO" id="GO:0000172">
    <property type="term" value="C:ribonuclease MRP complex"/>
    <property type="evidence" value="ECO:0007669"/>
    <property type="project" value="InterPro"/>
</dbReference>
<dbReference type="GO" id="GO:0006364">
    <property type="term" value="P:rRNA processing"/>
    <property type="evidence" value="ECO:0007669"/>
    <property type="project" value="TreeGrafter"/>
</dbReference>
<proteinExistence type="inferred from homology"/>
<feature type="region of interest" description="Disordered" evidence="1">
    <location>
        <begin position="1"/>
        <end position="43"/>
    </location>
</feature>
<reference evidence="2" key="1">
    <citation type="submission" date="2021-01" db="EMBL/GenBank/DDBJ databases">
        <authorList>
            <consortium name="Genoscope - CEA"/>
            <person name="William W."/>
        </authorList>
    </citation>
    <scope>NUCLEOTIDE SEQUENCE</scope>
</reference>
<dbReference type="HAMAP" id="MF_00754">
    <property type="entry name" value="RNase_P_1"/>
    <property type="match status" value="1"/>
</dbReference>
<dbReference type="GO" id="GO:0033204">
    <property type="term" value="F:ribonuclease P RNA binding"/>
    <property type="evidence" value="ECO:0007669"/>
    <property type="project" value="InterPro"/>
</dbReference>
<dbReference type="Pfam" id="PF01868">
    <property type="entry name" value="RNase_P-MRP_p29"/>
    <property type="match status" value="1"/>
</dbReference>
<dbReference type="OMA" id="IKYHPAN"/>
<protein>
    <submittedName>
        <fullName evidence="2">Uncharacterized protein</fullName>
    </submittedName>
</protein>
<accession>A0A8S1X4R3</accession>
<keyword evidence="3" id="KW-1185">Reference proteome</keyword>
<dbReference type="InterPro" id="IPR016848">
    <property type="entry name" value="RNase_P/MRP_Rpp29-subunit"/>
</dbReference>
<dbReference type="GO" id="GO:0030677">
    <property type="term" value="C:ribonuclease P complex"/>
    <property type="evidence" value="ECO:0007669"/>
    <property type="project" value="InterPro"/>
</dbReference>
<organism evidence="2 3">
    <name type="scientific">Paramecium octaurelia</name>
    <dbReference type="NCBI Taxonomy" id="43137"/>
    <lineage>
        <taxon>Eukaryota</taxon>
        <taxon>Sar</taxon>
        <taxon>Alveolata</taxon>
        <taxon>Ciliophora</taxon>
        <taxon>Intramacronucleata</taxon>
        <taxon>Oligohymenophorea</taxon>
        <taxon>Peniculida</taxon>
        <taxon>Parameciidae</taxon>
        <taxon>Paramecium</taxon>
    </lineage>
</organism>
<dbReference type="AlphaFoldDB" id="A0A8S1X4R3"/>
<comment type="caution">
    <text evidence="2">The sequence shown here is derived from an EMBL/GenBank/DDBJ whole genome shotgun (WGS) entry which is preliminary data.</text>
</comment>
<dbReference type="EMBL" id="CAJJDP010000113">
    <property type="protein sequence ID" value="CAD8197094.1"/>
    <property type="molecule type" value="Genomic_DNA"/>
</dbReference>
<dbReference type="InterPro" id="IPR002730">
    <property type="entry name" value="Rpp29/RNP1"/>
</dbReference>